<reference evidence="11" key="1">
    <citation type="journal article" date="2020" name="Fungal Divers.">
        <title>Resolving the Mortierellaceae phylogeny through synthesis of multi-gene phylogenetics and phylogenomics.</title>
        <authorList>
            <person name="Vandepol N."/>
            <person name="Liber J."/>
            <person name="Desiro A."/>
            <person name="Na H."/>
            <person name="Kennedy M."/>
            <person name="Barry K."/>
            <person name="Grigoriev I.V."/>
            <person name="Miller A.N."/>
            <person name="O'Donnell K."/>
            <person name="Stajich J.E."/>
            <person name="Bonito G."/>
        </authorList>
    </citation>
    <scope>NUCLEOTIDE SEQUENCE</scope>
    <source>
        <strain evidence="11">NVP60</strain>
    </source>
</reference>
<comment type="similarity">
    <text evidence="2 9">Belongs to the RRP36 family.</text>
</comment>
<dbReference type="GO" id="GO:0005730">
    <property type="term" value="C:nucleolus"/>
    <property type="evidence" value="ECO:0007669"/>
    <property type="project" value="UniProtKB-SubCell"/>
</dbReference>
<feature type="compositionally biased region" description="Basic and acidic residues" evidence="10">
    <location>
        <begin position="1"/>
        <end position="14"/>
    </location>
</feature>
<feature type="region of interest" description="Disordered" evidence="10">
    <location>
        <begin position="151"/>
        <end position="234"/>
    </location>
</feature>
<dbReference type="GO" id="GO:0000462">
    <property type="term" value="P:maturation of SSU-rRNA from tricistronic rRNA transcript (SSU-rRNA, 5.8S rRNA, LSU-rRNA)"/>
    <property type="evidence" value="ECO:0007669"/>
    <property type="project" value="TreeGrafter"/>
</dbReference>
<keyword evidence="6 9" id="KW-0539">Nucleus</keyword>
<gene>
    <name evidence="11" type="primary">RRP36</name>
    <name evidence="11" type="ORF">BGZ97_009424</name>
</gene>
<feature type="compositionally biased region" description="Acidic residues" evidence="10">
    <location>
        <begin position="174"/>
        <end position="191"/>
    </location>
</feature>
<dbReference type="OrthoDB" id="448446at2759"/>
<dbReference type="AlphaFoldDB" id="A0A9P6RA77"/>
<dbReference type="PANTHER" id="PTHR21738:SF0">
    <property type="entry name" value="RIBOSOMAL RNA PROCESSING PROTEIN 36 HOMOLOG"/>
    <property type="match status" value="1"/>
</dbReference>
<comment type="function">
    <text evidence="8 9">Component of the 90S pre-ribosome involved in the maturation of rRNAs. Required for early cleavages of the pre-RNAs in the 40S ribosomal subunit maturation pathway.</text>
</comment>
<evidence type="ECO:0000256" key="2">
    <source>
        <dbReference type="ARBA" id="ARBA00009418"/>
    </source>
</evidence>
<evidence type="ECO:0000256" key="10">
    <source>
        <dbReference type="SAM" id="MobiDB-lite"/>
    </source>
</evidence>
<sequence length="397" mass="46616">MALKGKKQEQEDAAARAMRRMQTFDQSDSDLEQNNSDGNSDQEPSDDEEEDSDEEEDDEDDLKMQSDFDEDSEDDDVDDEEDEVEEEDEEEDSSDSDDSDEDSDDSDDSDDSNDDDDDKRLKELQKNLAQIPFDKLAEIQQKVGMKVFHQTLRGAEKKKVATKGLQRKASQDRYDDDDDMDEEDSEEDSEDEARRPKNKMDKLRNAMNKERKERKVIERRADKNRPMEIGSKKPVGRFRQVVEVASAKRRDPRFDSLSGKLDNDLFEKSYSFLKDYQADEMKKLRELIKKERDPDMKDKLQNQLSRMIDRQATEAAQKRRQEIKRDHKRKEKELVLKGKNPFFLKKSDQKKLELIDKFKHLSESPKALARAMEKRRKRNSAKEKTKILGGPKRRRLE</sequence>
<dbReference type="GO" id="GO:0030686">
    <property type="term" value="C:90S preribosome"/>
    <property type="evidence" value="ECO:0007669"/>
    <property type="project" value="TreeGrafter"/>
</dbReference>
<keyword evidence="5" id="KW-0175">Coiled coil</keyword>
<evidence type="ECO:0000256" key="6">
    <source>
        <dbReference type="ARBA" id="ARBA00023242"/>
    </source>
</evidence>
<evidence type="ECO:0000313" key="12">
    <source>
        <dbReference type="Proteomes" id="UP000823405"/>
    </source>
</evidence>
<dbReference type="PANTHER" id="PTHR21738">
    <property type="entry name" value="RIBOSOMAL RNA PROCESSING PROTEIN 36 HOMOLOG"/>
    <property type="match status" value="1"/>
</dbReference>
<evidence type="ECO:0000256" key="4">
    <source>
        <dbReference type="ARBA" id="ARBA00022552"/>
    </source>
</evidence>
<feature type="region of interest" description="Disordered" evidence="10">
    <location>
        <begin position="312"/>
        <end position="334"/>
    </location>
</feature>
<feature type="region of interest" description="Disordered" evidence="10">
    <location>
        <begin position="1"/>
        <end position="134"/>
    </location>
</feature>
<keyword evidence="7 9" id="KW-0687">Ribonucleoprotein</keyword>
<evidence type="ECO:0000256" key="7">
    <source>
        <dbReference type="ARBA" id="ARBA00023274"/>
    </source>
</evidence>
<organism evidence="11 12">
    <name type="scientific">Linnemannia gamsii</name>
    <dbReference type="NCBI Taxonomy" id="64522"/>
    <lineage>
        <taxon>Eukaryota</taxon>
        <taxon>Fungi</taxon>
        <taxon>Fungi incertae sedis</taxon>
        <taxon>Mucoromycota</taxon>
        <taxon>Mortierellomycotina</taxon>
        <taxon>Mortierellomycetes</taxon>
        <taxon>Mortierellales</taxon>
        <taxon>Mortierellaceae</taxon>
        <taxon>Linnemannia</taxon>
    </lineage>
</organism>
<comment type="subcellular location">
    <subcellularLocation>
        <location evidence="1 9">Nucleus</location>
        <location evidence="1 9">Nucleolus</location>
    </subcellularLocation>
</comment>
<evidence type="ECO:0000256" key="3">
    <source>
        <dbReference type="ARBA" id="ARBA00022517"/>
    </source>
</evidence>
<keyword evidence="4 9" id="KW-0698">rRNA processing</keyword>
<keyword evidence="12" id="KW-1185">Reference proteome</keyword>
<dbReference type="EMBL" id="JAAAIN010000452">
    <property type="protein sequence ID" value="KAG0314315.1"/>
    <property type="molecule type" value="Genomic_DNA"/>
</dbReference>
<feature type="region of interest" description="Disordered" evidence="10">
    <location>
        <begin position="366"/>
        <end position="397"/>
    </location>
</feature>
<name>A0A9P6RA77_9FUNG</name>
<comment type="caution">
    <text evidence="11">The sequence shown here is derived from an EMBL/GenBank/DDBJ whole genome shotgun (WGS) entry which is preliminary data.</text>
</comment>
<keyword evidence="3 9" id="KW-0690">Ribosome biogenesis</keyword>
<evidence type="ECO:0000256" key="9">
    <source>
        <dbReference type="RuleBase" id="RU368027"/>
    </source>
</evidence>
<comment type="subunit">
    <text evidence="9">Associates with 90S and pre-40S pre-ribosomal particles.</text>
</comment>
<evidence type="ECO:0000256" key="1">
    <source>
        <dbReference type="ARBA" id="ARBA00004604"/>
    </source>
</evidence>
<feature type="compositionally biased region" description="Acidic residues" evidence="10">
    <location>
        <begin position="43"/>
        <end position="117"/>
    </location>
</feature>
<accession>A0A9P6RA77</accession>
<evidence type="ECO:0000313" key="11">
    <source>
        <dbReference type="EMBL" id="KAG0314315.1"/>
    </source>
</evidence>
<evidence type="ECO:0000256" key="8">
    <source>
        <dbReference type="ARBA" id="ARBA00025053"/>
    </source>
</evidence>
<dbReference type="InterPro" id="IPR009292">
    <property type="entry name" value="RRP36"/>
</dbReference>
<evidence type="ECO:0000256" key="5">
    <source>
        <dbReference type="ARBA" id="ARBA00023054"/>
    </source>
</evidence>
<dbReference type="Pfam" id="PF06102">
    <property type="entry name" value="RRP36"/>
    <property type="match status" value="1"/>
</dbReference>
<feature type="compositionally biased region" description="Basic and acidic residues" evidence="10">
    <location>
        <begin position="192"/>
        <end position="226"/>
    </location>
</feature>
<proteinExistence type="inferred from homology"/>
<dbReference type="Proteomes" id="UP000823405">
    <property type="component" value="Unassembled WGS sequence"/>
</dbReference>
<protein>
    <recommendedName>
        <fullName evidence="9">rRNA biogenesis protein RRP36</fullName>
    </recommendedName>
</protein>